<evidence type="ECO:0000313" key="16">
    <source>
        <dbReference type="Proteomes" id="UP000749559"/>
    </source>
</evidence>
<dbReference type="InterPro" id="IPR036770">
    <property type="entry name" value="Ankyrin_rpt-contain_sf"/>
</dbReference>
<dbReference type="InterPro" id="IPR002110">
    <property type="entry name" value="Ankyrin_rpt"/>
</dbReference>
<evidence type="ECO:0000256" key="6">
    <source>
        <dbReference type="ARBA" id="ARBA00022553"/>
    </source>
</evidence>
<feature type="region of interest" description="Disordered" evidence="14">
    <location>
        <begin position="597"/>
        <end position="617"/>
    </location>
</feature>
<sequence>MASRNFPQFRSASALDQEKVPSNTLKRHPKMELNKNDMLRLLSYLEGELQARDVAIAALKADKAKYLLYQAKYGRFGLSDPFLALQRDSDGNRDSAFDEESAKAIYDNQLMQLEKLISTQRKAQLKMREQLCCVEKRFHKVCAELEDEKRKHAQDTAQGDDVTYMLEKERERLKQELDFEKSGTKKAEKELKKVTTALEEERAAAAKHKQVAIMLIKERKQMVERLLAEKQRNNDSIDKDKMKVIAEGLVQETKKANQMEAAMEKQLSEFDIEREQWKNRLEQEMIRNEELSYEMDKLREQVDSLLKQVNAESGGPKSIEIKSSVTKGNVRETAVINPTRMGSPIKVTDRVGKSNTPPRVTLGGGKPDMTQSPGRDVTVPKTLNYSTVTSPESTVQKTIMRLTSPTSENQTVVSPQRVRQERSEVKQHISSPRSPSINLQDRGSPQSGPVNVSTGGTTVFTTPSGGKISFTVGPGTSVRKSSAGRGTPPPVPPNKPAYVPPGAGIQSNQLSPRHASPRSPSPGVPIPVKVETSRPVTSQGQAKFGITISKDKITVSGPDSPNPEATNQRPYTIAASQSGGTVTSSTTNQGTVVRNTSQQDDLGQHDSGPSSQNLTSNPEIFEPEMADLQQLLVTMVTGENHPSNIETPSTSHKPAPFPANTNATLVNKYTSCGDLDNLRRMILEEEIAVNIALEDGTTPVLTAAESGNEDCLIFLLDNGGDIKSTRSDNFSPLHAAAGEGHYGCLKILLDKIDQSDVDVSDRAGWTSLYWSASNGHLECCRLLLDYGAKLNACNNAGWTPCHAAIHAGHYKTLEFLLTYKMDQSEPLAKSCDLINKEDNDGWTITQLASIKESKEMLQCIMGNYSPDLERKDKWGRCTKDIASKQCKQLLEGLDKNEHCCTVVIDLDPNDTISTSTSQEASFSIANISITESTTWSELEGQLSDVIMEHLISTANGLKLKRPMKTEIENSNEGYALGLSLDSIKYYSIGMHRWSPGTPHEKTPFEIVANNETERIVVELFAWDDDCQDSLAYETLIPVQTLHNYLRLIEQYKCLVFYGPSGTGKSYLARRLAHCVQARERRLGKESNIHVITLHADFTGKDMVNVLIEKGCLFPNHLKMPTKRAPVLLFDELAKVNISEIFGDVLNGLEHRGPENSFQLKIDGKPEGLYYLLTNCYIIGTMDRSRSTGLELSIQQRFRWVHFRIDTEPMKNLLSRHLSRRLLSRFGGTLPPIEDGVYKAVEWVIGVWQRLNEGLGKLGLPELVFGPSVFMNCPIEVNKPKTIIRWLSLLWNHAIAPAVEEAVIKGSGSETGSKGQEKVAKTALYVLMQRAIVVGCPLTGQEKERYLSSFHGSNELDIQMRGLDKRKTNASVAPSGDQSNEADLSPEKIISNSNSSSLNSRGEAHLIQQRLKKFDIARRTSPAQESKTVNLTDATVSPKVHSAEKTTINISGDTIDNDKDGQSNRTESQTSKETSPSKEIPPEMKLLDIKVSGTPRSSSPGRKFLESRLERATGPSSPNRLGLELKTHNAIKLSSQQTAAKPRSASPMRSRSPNKKAEQFPNILNQRTSSPIRTASSLRSESPIRTASPLKSSIPIRSGSPMRSASPLRSTNPQSSVQEKSTRSPTILDKTPRSPSLSRQLREEFLRDFAAPSSKPRDTLSPKRQFPSPSAPT</sequence>
<evidence type="ECO:0000256" key="5">
    <source>
        <dbReference type="ARBA" id="ARBA00022490"/>
    </source>
</evidence>
<dbReference type="InterPro" id="IPR003593">
    <property type="entry name" value="AAA+_ATPase"/>
</dbReference>
<proteinExistence type="predicted"/>
<dbReference type="GO" id="GO:0005938">
    <property type="term" value="C:cell cortex"/>
    <property type="evidence" value="ECO:0007669"/>
    <property type="project" value="UniProtKB-SubCell"/>
</dbReference>
<dbReference type="SMART" id="SM00248">
    <property type="entry name" value="ANK"/>
    <property type="match status" value="5"/>
</dbReference>
<comment type="subcellular location">
    <subcellularLocation>
        <location evidence="2">Cell projection</location>
        <location evidence="2">Dendritic spine</location>
    </subcellularLocation>
    <subcellularLocation>
        <location evidence="1">Cytoplasm</location>
        <location evidence="1">Cell cortex</location>
    </subcellularLocation>
</comment>
<feature type="region of interest" description="Disordered" evidence="14">
    <location>
        <begin position="1366"/>
        <end position="1401"/>
    </location>
</feature>
<keyword evidence="4" id="KW-0488">Methylation</keyword>
<evidence type="ECO:0000256" key="12">
    <source>
        <dbReference type="ARBA" id="ARBA00044767"/>
    </source>
</evidence>
<evidence type="ECO:0000256" key="2">
    <source>
        <dbReference type="ARBA" id="ARBA00004552"/>
    </source>
</evidence>
<feature type="region of interest" description="Disordered" evidence="14">
    <location>
        <begin position="1436"/>
        <end position="1672"/>
    </location>
</feature>
<dbReference type="SUPFAM" id="SSF52540">
    <property type="entry name" value="P-loop containing nucleoside triphosphate hydrolases"/>
    <property type="match status" value="1"/>
</dbReference>
<feature type="region of interest" description="Disordered" evidence="14">
    <location>
        <begin position="342"/>
        <end position="568"/>
    </location>
</feature>
<evidence type="ECO:0000256" key="1">
    <source>
        <dbReference type="ARBA" id="ARBA00004544"/>
    </source>
</evidence>
<dbReference type="InterPro" id="IPR011704">
    <property type="entry name" value="ATPase_dyneun-rel_AAA"/>
</dbReference>
<comment type="function">
    <text evidence="11">Regulates the dendritic spine distribution of CTTN/cortactin in hippocampal neurons, and thus controls dendritic spinogenesis and dendritic spine maintenance. Associates with the striatin-interacting phosphatase and kinase (STRIPAK) core complex to regulate dendritic spine distribution of the STRIPAK complex in hippocampal neurons.</text>
</comment>
<dbReference type="InterPro" id="IPR019131">
    <property type="entry name" value="Cortactin-binding_p2_N"/>
</dbReference>
<keyword evidence="7" id="KW-0677">Repeat</keyword>
<feature type="region of interest" description="Disordered" evidence="14">
    <location>
        <begin position="639"/>
        <end position="659"/>
    </location>
</feature>
<organism evidence="15 16">
    <name type="scientific">Owenia fusiformis</name>
    <name type="common">Polychaete worm</name>
    <dbReference type="NCBI Taxonomy" id="6347"/>
    <lineage>
        <taxon>Eukaryota</taxon>
        <taxon>Metazoa</taxon>
        <taxon>Spiralia</taxon>
        <taxon>Lophotrochozoa</taxon>
        <taxon>Annelida</taxon>
        <taxon>Polychaeta</taxon>
        <taxon>Sedentaria</taxon>
        <taxon>Canalipalpata</taxon>
        <taxon>Sabellida</taxon>
        <taxon>Oweniida</taxon>
        <taxon>Oweniidae</taxon>
        <taxon>Owenia</taxon>
    </lineage>
</organism>
<dbReference type="Pfam" id="PF09727">
    <property type="entry name" value="CortBP2"/>
    <property type="match status" value="1"/>
</dbReference>
<dbReference type="GO" id="GO:0016887">
    <property type="term" value="F:ATP hydrolysis activity"/>
    <property type="evidence" value="ECO:0007669"/>
    <property type="project" value="InterPro"/>
</dbReference>
<dbReference type="Gene3D" id="3.40.50.300">
    <property type="entry name" value="P-loop containing nucleotide triphosphate hydrolases"/>
    <property type="match status" value="1"/>
</dbReference>
<evidence type="ECO:0000256" key="8">
    <source>
        <dbReference type="ARBA" id="ARBA00023018"/>
    </source>
</evidence>
<dbReference type="PANTHER" id="PTHR23166">
    <property type="entry name" value="FILAMIN/GPBP-INTERACTING PROTEIN"/>
    <property type="match status" value="1"/>
</dbReference>
<dbReference type="Pfam" id="PF07728">
    <property type="entry name" value="AAA_5"/>
    <property type="match status" value="1"/>
</dbReference>
<evidence type="ECO:0000256" key="14">
    <source>
        <dbReference type="SAM" id="MobiDB-lite"/>
    </source>
</evidence>
<keyword evidence="9 13" id="KW-0175">Coiled coil</keyword>
<keyword evidence="6" id="KW-0597">Phosphoprotein</keyword>
<evidence type="ECO:0000256" key="11">
    <source>
        <dbReference type="ARBA" id="ARBA00044742"/>
    </source>
</evidence>
<feature type="compositionally biased region" description="Polar residues" evidence="14">
    <location>
        <begin position="640"/>
        <end position="652"/>
    </location>
</feature>
<accession>A0A8J1T5G4</accession>
<keyword evidence="16" id="KW-1185">Reference proteome</keyword>
<feature type="region of interest" description="Disordered" evidence="14">
    <location>
        <begin position="1"/>
        <end position="29"/>
    </location>
</feature>
<evidence type="ECO:0000256" key="3">
    <source>
        <dbReference type="ARBA" id="ARBA00017042"/>
    </source>
</evidence>
<dbReference type="OrthoDB" id="6021133at2759"/>
<dbReference type="SMART" id="SM00382">
    <property type="entry name" value="AAA"/>
    <property type="match status" value="1"/>
</dbReference>
<protein>
    <recommendedName>
        <fullName evidence="3">Cortactin-binding protein 2</fullName>
    </recommendedName>
</protein>
<feature type="coiled-coil region" evidence="13">
    <location>
        <begin position="249"/>
        <end position="308"/>
    </location>
</feature>
<feature type="compositionally biased region" description="Pro residues" evidence="14">
    <location>
        <begin position="487"/>
        <end position="499"/>
    </location>
</feature>
<dbReference type="PROSITE" id="PS50088">
    <property type="entry name" value="ANK_REPEAT"/>
    <property type="match status" value="2"/>
</dbReference>
<keyword evidence="5" id="KW-0963">Cytoplasm</keyword>
<dbReference type="GO" id="GO:0005524">
    <property type="term" value="F:ATP binding"/>
    <property type="evidence" value="ECO:0007669"/>
    <property type="project" value="InterPro"/>
</dbReference>
<evidence type="ECO:0000313" key="15">
    <source>
        <dbReference type="EMBL" id="CAH1785167.1"/>
    </source>
</evidence>
<feature type="compositionally biased region" description="Polar residues" evidence="14">
    <location>
        <begin position="1561"/>
        <end position="1590"/>
    </location>
</feature>
<dbReference type="InterPro" id="IPR057568">
    <property type="entry name" value="CortBP2_NAV1-like_AAA_lid"/>
</dbReference>
<dbReference type="Pfam" id="PF13637">
    <property type="entry name" value="Ank_4"/>
    <property type="match status" value="1"/>
</dbReference>
<feature type="compositionally biased region" description="Polar residues" evidence="14">
    <location>
        <begin position="1368"/>
        <end position="1381"/>
    </location>
</feature>
<comment type="subunit">
    <text evidence="12">Interacts with CTTN/cortactin SH3 domain. Interacts with STRN, STRN4/zinedin and MOB4/phocein; this interactions mediate the association with the STRIPAK core complex and may regulate dendritic spine distribution of the STRIPAK complex in hippocampal neurons. Activation of glutamate receptors weakens the interaction with STRN and STRN4.</text>
</comment>
<comment type="caution">
    <text evidence="15">The sequence shown here is derived from an EMBL/GenBank/DDBJ whole genome shotgun (WGS) entry which is preliminary data.</text>
</comment>
<feature type="compositionally biased region" description="Polar residues" evidence="14">
    <location>
        <begin position="1444"/>
        <end position="1453"/>
    </location>
</feature>
<evidence type="ECO:0000256" key="13">
    <source>
        <dbReference type="SAM" id="Coils"/>
    </source>
</evidence>
<evidence type="ECO:0000256" key="10">
    <source>
        <dbReference type="ARBA" id="ARBA00023273"/>
    </source>
</evidence>
<feature type="compositionally biased region" description="Low complexity" evidence="14">
    <location>
        <begin position="1390"/>
        <end position="1399"/>
    </location>
</feature>
<name>A0A8J1T5G4_OWEFU</name>
<keyword evidence="10" id="KW-0966">Cell projection</keyword>
<dbReference type="InterPro" id="IPR050719">
    <property type="entry name" value="Cortactin-Actin_Reg"/>
</dbReference>
<feature type="compositionally biased region" description="Low complexity" evidence="14">
    <location>
        <begin position="1538"/>
        <end position="1550"/>
    </location>
</feature>
<feature type="compositionally biased region" description="Basic and acidic residues" evidence="14">
    <location>
        <begin position="418"/>
        <end position="427"/>
    </location>
</feature>
<dbReference type="Gene3D" id="1.25.40.20">
    <property type="entry name" value="Ankyrin repeat-containing domain"/>
    <property type="match status" value="1"/>
</dbReference>
<dbReference type="EMBL" id="CAIIXF020000005">
    <property type="protein sequence ID" value="CAH1785167.1"/>
    <property type="molecule type" value="Genomic_DNA"/>
</dbReference>
<feature type="compositionally biased region" description="Polar residues" evidence="14">
    <location>
        <begin position="1600"/>
        <end position="1624"/>
    </location>
</feature>
<dbReference type="PROSITE" id="PS50297">
    <property type="entry name" value="ANK_REP_REGION"/>
    <property type="match status" value="2"/>
</dbReference>
<dbReference type="Proteomes" id="UP000749559">
    <property type="component" value="Unassembled WGS sequence"/>
</dbReference>
<dbReference type="GO" id="GO:0043197">
    <property type="term" value="C:dendritic spine"/>
    <property type="evidence" value="ECO:0007669"/>
    <property type="project" value="UniProtKB-SubCell"/>
</dbReference>
<feature type="compositionally biased region" description="Polar residues" evidence="14">
    <location>
        <begin position="1"/>
        <end position="11"/>
    </location>
</feature>
<feature type="compositionally biased region" description="Polar residues" evidence="14">
    <location>
        <begin position="1462"/>
        <end position="1473"/>
    </location>
</feature>
<evidence type="ECO:0000256" key="9">
    <source>
        <dbReference type="ARBA" id="ARBA00023054"/>
    </source>
</evidence>
<gene>
    <name evidence="15" type="ORF">OFUS_LOCUS11268</name>
</gene>
<dbReference type="CDD" id="cd00009">
    <property type="entry name" value="AAA"/>
    <property type="match status" value="1"/>
</dbReference>
<dbReference type="PANTHER" id="PTHR23166:SF5">
    <property type="entry name" value="CTTNBP2 N-TERMINAL-LIKE PROTEIN"/>
    <property type="match status" value="1"/>
</dbReference>
<dbReference type="SUPFAM" id="SSF48403">
    <property type="entry name" value="Ankyrin repeat"/>
    <property type="match status" value="1"/>
</dbReference>
<dbReference type="Pfam" id="PF25408">
    <property type="entry name" value="AAA_lid_NAV1"/>
    <property type="match status" value="1"/>
</dbReference>
<evidence type="ECO:0000256" key="7">
    <source>
        <dbReference type="ARBA" id="ARBA00022737"/>
    </source>
</evidence>
<feature type="compositionally biased region" description="Polar residues" evidence="14">
    <location>
        <begin position="381"/>
        <end position="414"/>
    </location>
</feature>
<feature type="compositionally biased region" description="Polar residues" evidence="14">
    <location>
        <begin position="557"/>
        <end position="568"/>
    </location>
</feature>
<feature type="compositionally biased region" description="Polar residues" evidence="14">
    <location>
        <begin position="428"/>
        <end position="464"/>
    </location>
</feature>
<dbReference type="Pfam" id="PF12796">
    <property type="entry name" value="Ank_2"/>
    <property type="match status" value="1"/>
</dbReference>
<dbReference type="InterPro" id="IPR027417">
    <property type="entry name" value="P-loop_NTPase"/>
</dbReference>
<reference evidence="15" key="1">
    <citation type="submission" date="2022-03" db="EMBL/GenBank/DDBJ databases">
        <authorList>
            <person name="Martin C."/>
        </authorList>
    </citation>
    <scope>NUCLEOTIDE SEQUENCE</scope>
</reference>
<evidence type="ECO:0000256" key="4">
    <source>
        <dbReference type="ARBA" id="ARBA00022481"/>
    </source>
</evidence>
<feature type="coiled-coil region" evidence="13">
    <location>
        <begin position="170"/>
        <end position="204"/>
    </location>
</feature>
<keyword evidence="8" id="KW-0770">Synapse</keyword>